<dbReference type="InterPro" id="IPR006102">
    <property type="entry name" value="Ig-like_GH2"/>
</dbReference>
<name>A0ABU5PER9_9BACL</name>
<evidence type="ECO:0000313" key="17">
    <source>
        <dbReference type="EMBL" id="MEA3568421.1"/>
    </source>
</evidence>
<dbReference type="Pfam" id="PF17753">
    <property type="entry name" value="Ig_mannosidase"/>
    <property type="match status" value="1"/>
</dbReference>
<evidence type="ECO:0000256" key="9">
    <source>
        <dbReference type="ARBA" id="ARBA00023295"/>
    </source>
</evidence>
<evidence type="ECO:0000256" key="4">
    <source>
        <dbReference type="ARBA" id="ARBA00011738"/>
    </source>
</evidence>
<comment type="caution">
    <text evidence="17">The sequence shown here is derived from an EMBL/GenBank/DDBJ whole genome shotgun (WGS) entry which is preliminary data.</text>
</comment>
<accession>A0ABU5PER9</accession>
<dbReference type="RefSeq" id="WP_323075821.1">
    <property type="nucleotide sequence ID" value="NZ_CBCSKM010000024.1"/>
</dbReference>
<dbReference type="Gene3D" id="2.60.120.260">
    <property type="entry name" value="Galactose-binding domain-like"/>
    <property type="match status" value="1"/>
</dbReference>
<feature type="domain" description="Mannosidase Ig/CBM-like" evidence="15">
    <location>
        <begin position="656"/>
        <end position="745"/>
    </location>
</feature>
<evidence type="ECO:0000256" key="7">
    <source>
        <dbReference type="ARBA" id="ARBA00022801"/>
    </source>
</evidence>
<dbReference type="InterPro" id="IPR017853">
    <property type="entry name" value="GH"/>
</dbReference>
<evidence type="ECO:0000259" key="13">
    <source>
        <dbReference type="Pfam" id="PF00703"/>
    </source>
</evidence>
<dbReference type="InterPro" id="IPR036156">
    <property type="entry name" value="Beta-gal/glucu_dom_sf"/>
</dbReference>
<evidence type="ECO:0000259" key="16">
    <source>
        <dbReference type="Pfam" id="PF22666"/>
    </source>
</evidence>
<dbReference type="Gene3D" id="3.20.20.80">
    <property type="entry name" value="Glycosidases"/>
    <property type="match status" value="1"/>
</dbReference>
<evidence type="ECO:0000259" key="14">
    <source>
        <dbReference type="Pfam" id="PF17753"/>
    </source>
</evidence>
<evidence type="ECO:0000256" key="11">
    <source>
        <dbReference type="ARBA" id="ARBA00041069"/>
    </source>
</evidence>
<feature type="domain" description="Beta-mannosidase Ig-fold" evidence="14">
    <location>
        <begin position="749"/>
        <end position="831"/>
    </location>
</feature>
<dbReference type="SUPFAM" id="SSF49785">
    <property type="entry name" value="Galactose-binding domain-like"/>
    <property type="match status" value="1"/>
</dbReference>
<feature type="domain" description="Beta-mannosidase-like galactose-binding" evidence="16">
    <location>
        <begin position="10"/>
        <end position="177"/>
    </location>
</feature>
<dbReference type="SUPFAM" id="SSF51445">
    <property type="entry name" value="(Trans)glycosidases"/>
    <property type="match status" value="1"/>
</dbReference>
<comment type="similarity">
    <text evidence="10">Belongs to the glycosyl hydrolase 2 family. Beta-mannosidase B subfamily.</text>
</comment>
<evidence type="ECO:0000256" key="6">
    <source>
        <dbReference type="ARBA" id="ARBA00022525"/>
    </source>
</evidence>
<feature type="domain" description="Glycoside hydrolase family 2 immunoglobulin-like beta-sandwich" evidence="13">
    <location>
        <begin position="188"/>
        <end position="301"/>
    </location>
</feature>
<dbReference type="InterPro" id="IPR054593">
    <property type="entry name" value="Beta-mannosidase-like_N2"/>
</dbReference>
<comment type="subcellular location">
    <subcellularLocation>
        <location evidence="2">Secreted</location>
    </subcellularLocation>
</comment>
<comment type="pathway">
    <text evidence="3">Glycan metabolism; N-glycan degradation.</text>
</comment>
<organism evidence="17 18">
    <name type="scientific">Paenibacillus phoenicis</name>
    <dbReference type="NCBI Taxonomy" id="554117"/>
    <lineage>
        <taxon>Bacteria</taxon>
        <taxon>Bacillati</taxon>
        <taxon>Bacillota</taxon>
        <taxon>Bacilli</taxon>
        <taxon>Bacillales</taxon>
        <taxon>Paenibacillaceae</taxon>
        <taxon>Paenibacillus</taxon>
    </lineage>
</organism>
<comment type="catalytic activity">
    <reaction evidence="1">
        <text>Hydrolysis of terminal, non-reducing beta-D-mannose residues in beta-D-mannosides.</text>
        <dbReference type="EC" id="3.2.1.25"/>
    </reaction>
</comment>
<evidence type="ECO:0000256" key="10">
    <source>
        <dbReference type="ARBA" id="ARBA00038429"/>
    </source>
</evidence>
<dbReference type="PANTHER" id="PTHR43730">
    <property type="entry name" value="BETA-MANNOSIDASE"/>
    <property type="match status" value="1"/>
</dbReference>
<protein>
    <recommendedName>
        <fullName evidence="11">Beta-mannosidase B</fullName>
        <ecNumber evidence="5">3.2.1.25</ecNumber>
    </recommendedName>
    <alternativeName>
        <fullName evidence="12">Mannanase B</fullName>
    </alternativeName>
</protein>
<keyword evidence="8" id="KW-0325">Glycoprotein</keyword>
<dbReference type="InterPro" id="IPR008979">
    <property type="entry name" value="Galactose-bd-like_sf"/>
</dbReference>
<evidence type="ECO:0000256" key="2">
    <source>
        <dbReference type="ARBA" id="ARBA00004613"/>
    </source>
</evidence>
<evidence type="ECO:0000256" key="3">
    <source>
        <dbReference type="ARBA" id="ARBA00004740"/>
    </source>
</evidence>
<proteinExistence type="inferred from homology"/>
<evidence type="ECO:0000259" key="15">
    <source>
        <dbReference type="Pfam" id="PF17786"/>
    </source>
</evidence>
<evidence type="ECO:0000256" key="5">
    <source>
        <dbReference type="ARBA" id="ARBA00012754"/>
    </source>
</evidence>
<dbReference type="Proteomes" id="UP001292216">
    <property type="component" value="Unassembled WGS sequence"/>
</dbReference>
<gene>
    <name evidence="17" type="ORF">U9M73_00210</name>
</gene>
<dbReference type="InterPro" id="IPR041625">
    <property type="entry name" value="Beta-mannosidase_Ig"/>
</dbReference>
<dbReference type="EMBL" id="JAYERP010000001">
    <property type="protein sequence ID" value="MEA3568421.1"/>
    <property type="molecule type" value="Genomic_DNA"/>
</dbReference>
<dbReference type="SUPFAM" id="SSF49303">
    <property type="entry name" value="beta-Galactosidase/glucuronidase domain"/>
    <property type="match status" value="2"/>
</dbReference>
<dbReference type="EC" id="3.2.1.25" evidence="5"/>
<dbReference type="GO" id="GO:0016787">
    <property type="term" value="F:hydrolase activity"/>
    <property type="evidence" value="ECO:0007669"/>
    <property type="project" value="UniProtKB-KW"/>
</dbReference>
<evidence type="ECO:0000256" key="8">
    <source>
        <dbReference type="ARBA" id="ARBA00023180"/>
    </source>
</evidence>
<keyword evidence="9" id="KW-0326">Glycosidase</keyword>
<evidence type="ECO:0000256" key="1">
    <source>
        <dbReference type="ARBA" id="ARBA00000829"/>
    </source>
</evidence>
<evidence type="ECO:0000256" key="12">
    <source>
        <dbReference type="ARBA" id="ARBA00041614"/>
    </source>
</evidence>
<dbReference type="InterPro" id="IPR041447">
    <property type="entry name" value="Mannosidase_ig"/>
</dbReference>
<sequence>MLLVDLGGAWRMKRLDQTEWLPGTVPGSVYYDLLNAGQMPDPYYRDQEYEVLELSKYDYEYERTFQVDEPTLDHDRVVLLCEGLDTLAEVYLNGTLILNADNMHRTYEVDIKSQLILGENHIHVILRSPVEYVLRKQAERPLIGCADAVPGISHLRKAHSMFGWDWGPQLPDLGIWRDMTIRGYDRSRIEDVYITQTHEPGKVSLDVRVRTDSWAEGNREITVRVTSPSGHVLETQVLEQNEQSTARANGTLRERHIPVVILNPELWWPNGLGEQPLYEVEVVLSEQGRELDRHDLRIGLRTLTVLQEEDEWGESFQFVVNGIPFFSMGADYVPEDNIFPRRSRERTEHLIRSCAEANFNTIRVWGGGHYPEDYFYDLCDEYGIVVWQDHMYACGVYELTEEFKANITQETIDNMKRLRHHASLGLWCGNNEQEMAWDEWNWAEQTSLQLQADYIKMYEVLLPEIAKEIDPNTFYWRASPSSKGSFDKPNDENYGDMHYWDVWHGKKPFTAYRTIYPRYMSEFGLQSFPSLKTVETFTLPEDRNIFSYVMESHQKNGTGNEKILYYIGETYRYPKDFSSLLYASQLVQAEGMRCGVEHWRRNRGRCMGALYWQLNDIWPVASWSSIDYYGRWKALQYEAKRFFAPVLASACEEGTRVALHVSNESKQTAKGKLVWTLRNACSEVLRQGERAAEVAPFTSVELEQLDFAGELDTKAKLRSTYLEYAWEEDGEIVSGGTVLFVKAKHFEFANPNIQAVITEAEDRFTITLTAEAYARFVELDFTGLDAIFSDNYFDLSGGSKKTVTIAKSTLSRPAALTELQERLTVRSVFDI</sequence>
<dbReference type="Pfam" id="PF22666">
    <property type="entry name" value="Glyco_hydro_2_N2"/>
    <property type="match status" value="1"/>
</dbReference>
<dbReference type="Gene3D" id="2.60.40.10">
    <property type="entry name" value="Immunoglobulins"/>
    <property type="match status" value="2"/>
</dbReference>
<evidence type="ECO:0000313" key="18">
    <source>
        <dbReference type="Proteomes" id="UP001292216"/>
    </source>
</evidence>
<dbReference type="Pfam" id="PF00703">
    <property type="entry name" value="Glyco_hydro_2"/>
    <property type="match status" value="1"/>
</dbReference>
<keyword evidence="6" id="KW-0964">Secreted</keyword>
<reference evidence="17 18" key="1">
    <citation type="submission" date="2023-12" db="EMBL/GenBank/DDBJ databases">
        <title>Whole genome sequencing of Paenibacillus phoenicis isolated from the Phoenix Mars Lander spacecraft assembly facility.</title>
        <authorList>
            <person name="Garcia A."/>
            <person name="Venkateswaran K."/>
        </authorList>
    </citation>
    <scope>NUCLEOTIDE SEQUENCE [LARGE SCALE GENOMIC DNA]</scope>
    <source>
        <strain evidence="17 18">3PO2SA</strain>
    </source>
</reference>
<comment type="subunit">
    <text evidence="4">Homodimer.</text>
</comment>
<dbReference type="Pfam" id="PF17786">
    <property type="entry name" value="Mannosidase_ig"/>
    <property type="match status" value="1"/>
</dbReference>
<keyword evidence="7 17" id="KW-0378">Hydrolase</keyword>
<dbReference type="InterPro" id="IPR050887">
    <property type="entry name" value="Beta-mannosidase_GH2"/>
</dbReference>
<dbReference type="InterPro" id="IPR013783">
    <property type="entry name" value="Ig-like_fold"/>
</dbReference>
<dbReference type="PANTHER" id="PTHR43730:SF1">
    <property type="entry name" value="BETA-MANNOSIDASE"/>
    <property type="match status" value="1"/>
</dbReference>
<keyword evidence="18" id="KW-1185">Reference proteome</keyword>